<keyword evidence="1" id="KW-0547">Nucleotide-binding</keyword>
<dbReference type="Pfam" id="PF00158">
    <property type="entry name" value="Sigma54_activat"/>
    <property type="match status" value="1"/>
</dbReference>
<dbReference type="Gene3D" id="3.30.450.20">
    <property type="entry name" value="PAS domain"/>
    <property type="match status" value="1"/>
</dbReference>
<dbReference type="Proteomes" id="UP000625210">
    <property type="component" value="Unassembled WGS sequence"/>
</dbReference>
<evidence type="ECO:0000259" key="5">
    <source>
        <dbReference type="PROSITE" id="PS50045"/>
    </source>
</evidence>
<protein>
    <submittedName>
        <fullName evidence="7">Sigma-54-dependent Fis family transcriptional regulator</fullName>
    </submittedName>
</protein>
<dbReference type="InterPro" id="IPR058031">
    <property type="entry name" value="AAA_lid_NorR"/>
</dbReference>
<reference evidence="7" key="1">
    <citation type="journal article" date="2014" name="Int. J. Syst. Evol. Microbiol.">
        <title>Complete genome sequence of Corynebacterium casei LMG S-19264T (=DSM 44701T), isolated from a smear-ripened cheese.</title>
        <authorList>
            <consortium name="US DOE Joint Genome Institute (JGI-PGF)"/>
            <person name="Walter F."/>
            <person name="Albersmeier A."/>
            <person name="Kalinowski J."/>
            <person name="Ruckert C."/>
        </authorList>
    </citation>
    <scope>NUCLEOTIDE SEQUENCE</scope>
    <source>
        <strain evidence="7">CGMCC 1.15179</strain>
    </source>
</reference>
<dbReference type="GO" id="GO:0005524">
    <property type="term" value="F:ATP binding"/>
    <property type="evidence" value="ECO:0007669"/>
    <property type="project" value="UniProtKB-KW"/>
</dbReference>
<dbReference type="InterPro" id="IPR027417">
    <property type="entry name" value="P-loop_NTPase"/>
</dbReference>
<dbReference type="PANTHER" id="PTHR32071:SF57">
    <property type="entry name" value="C4-DICARBOXYLATE TRANSPORT TRANSCRIPTIONAL REGULATORY PROTEIN DCTD"/>
    <property type="match status" value="1"/>
</dbReference>
<accession>A0A8J2VCQ6</accession>
<dbReference type="Gene3D" id="1.10.8.60">
    <property type="match status" value="1"/>
</dbReference>
<dbReference type="GO" id="GO:0006355">
    <property type="term" value="P:regulation of DNA-templated transcription"/>
    <property type="evidence" value="ECO:0007669"/>
    <property type="project" value="InterPro"/>
</dbReference>
<evidence type="ECO:0000256" key="4">
    <source>
        <dbReference type="ARBA" id="ARBA00023163"/>
    </source>
</evidence>
<proteinExistence type="predicted"/>
<feature type="domain" description="PAS" evidence="6">
    <location>
        <begin position="15"/>
        <end position="71"/>
    </location>
</feature>
<keyword evidence="2" id="KW-0067">ATP-binding</keyword>
<dbReference type="SUPFAM" id="SSF46689">
    <property type="entry name" value="Homeodomain-like"/>
    <property type="match status" value="1"/>
</dbReference>
<dbReference type="Pfam" id="PF02954">
    <property type="entry name" value="HTH_8"/>
    <property type="match status" value="1"/>
</dbReference>
<evidence type="ECO:0000256" key="3">
    <source>
        <dbReference type="ARBA" id="ARBA00023015"/>
    </source>
</evidence>
<dbReference type="SUPFAM" id="SSF52540">
    <property type="entry name" value="P-loop containing nucleoside triphosphate hydrolases"/>
    <property type="match status" value="1"/>
</dbReference>
<dbReference type="InterPro" id="IPR035965">
    <property type="entry name" value="PAS-like_dom_sf"/>
</dbReference>
<dbReference type="RefSeq" id="WP_188647019.1">
    <property type="nucleotide sequence ID" value="NZ_BMHQ01000003.1"/>
</dbReference>
<keyword evidence="8" id="KW-1185">Reference proteome</keyword>
<dbReference type="Gene3D" id="3.40.50.300">
    <property type="entry name" value="P-loop containing nucleotide triphosphate hydrolases"/>
    <property type="match status" value="1"/>
</dbReference>
<keyword evidence="3" id="KW-0805">Transcription regulation</keyword>
<evidence type="ECO:0000259" key="6">
    <source>
        <dbReference type="PROSITE" id="PS50112"/>
    </source>
</evidence>
<dbReference type="InterPro" id="IPR009057">
    <property type="entry name" value="Homeodomain-like_sf"/>
</dbReference>
<dbReference type="FunFam" id="3.40.50.300:FF:000006">
    <property type="entry name" value="DNA-binding transcriptional regulator NtrC"/>
    <property type="match status" value="1"/>
</dbReference>
<dbReference type="InterPro" id="IPR003593">
    <property type="entry name" value="AAA+_ATPase"/>
</dbReference>
<dbReference type="InterPro" id="IPR002078">
    <property type="entry name" value="Sigma_54_int"/>
</dbReference>
<feature type="domain" description="Sigma-54 factor interaction" evidence="5">
    <location>
        <begin position="142"/>
        <end position="371"/>
    </location>
</feature>
<dbReference type="SMART" id="SM00091">
    <property type="entry name" value="PAS"/>
    <property type="match status" value="1"/>
</dbReference>
<dbReference type="CDD" id="cd00009">
    <property type="entry name" value="AAA"/>
    <property type="match status" value="1"/>
</dbReference>
<dbReference type="PROSITE" id="PS00675">
    <property type="entry name" value="SIGMA54_INTERACT_1"/>
    <property type="match status" value="1"/>
</dbReference>
<dbReference type="Gene3D" id="1.10.10.60">
    <property type="entry name" value="Homeodomain-like"/>
    <property type="match status" value="1"/>
</dbReference>
<dbReference type="Pfam" id="PF25601">
    <property type="entry name" value="AAA_lid_14"/>
    <property type="match status" value="1"/>
</dbReference>
<dbReference type="EMBL" id="BMHQ01000003">
    <property type="protein sequence ID" value="GGE12524.1"/>
    <property type="molecule type" value="Genomic_DNA"/>
</dbReference>
<dbReference type="AlphaFoldDB" id="A0A8J2VCQ6"/>
<dbReference type="InterPro" id="IPR000014">
    <property type="entry name" value="PAS"/>
</dbReference>
<evidence type="ECO:0000313" key="7">
    <source>
        <dbReference type="EMBL" id="GGE12524.1"/>
    </source>
</evidence>
<reference evidence="7" key="2">
    <citation type="submission" date="2020-09" db="EMBL/GenBank/DDBJ databases">
        <authorList>
            <person name="Sun Q."/>
            <person name="Zhou Y."/>
        </authorList>
    </citation>
    <scope>NUCLEOTIDE SEQUENCE</scope>
    <source>
        <strain evidence="7">CGMCC 1.15179</strain>
    </source>
</reference>
<comment type="caution">
    <text evidence="7">The sequence shown here is derived from an EMBL/GenBank/DDBJ whole genome shotgun (WGS) entry which is preliminary data.</text>
</comment>
<evidence type="ECO:0000256" key="2">
    <source>
        <dbReference type="ARBA" id="ARBA00022840"/>
    </source>
</evidence>
<dbReference type="InterPro" id="IPR025943">
    <property type="entry name" value="Sigma_54_int_dom_ATP-bd_2"/>
</dbReference>
<gene>
    <name evidence="7" type="ORF">GCM10011571_12420</name>
</gene>
<keyword evidence="4" id="KW-0804">Transcription</keyword>
<evidence type="ECO:0000256" key="1">
    <source>
        <dbReference type="ARBA" id="ARBA00022741"/>
    </source>
</evidence>
<evidence type="ECO:0000313" key="8">
    <source>
        <dbReference type="Proteomes" id="UP000625210"/>
    </source>
</evidence>
<dbReference type="PANTHER" id="PTHR32071">
    <property type="entry name" value="TRANSCRIPTIONAL REGULATORY PROTEIN"/>
    <property type="match status" value="1"/>
</dbReference>
<dbReference type="PROSITE" id="PS50045">
    <property type="entry name" value="SIGMA54_INTERACT_4"/>
    <property type="match status" value="1"/>
</dbReference>
<dbReference type="SUPFAM" id="SSF55785">
    <property type="entry name" value="PYP-like sensor domain (PAS domain)"/>
    <property type="match status" value="1"/>
</dbReference>
<dbReference type="GO" id="GO:0043565">
    <property type="term" value="F:sequence-specific DNA binding"/>
    <property type="evidence" value="ECO:0007669"/>
    <property type="project" value="InterPro"/>
</dbReference>
<organism evidence="7 8">
    <name type="scientific">Marinithermofilum abyssi</name>
    <dbReference type="NCBI Taxonomy" id="1571185"/>
    <lineage>
        <taxon>Bacteria</taxon>
        <taxon>Bacillati</taxon>
        <taxon>Bacillota</taxon>
        <taxon>Bacilli</taxon>
        <taxon>Bacillales</taxon>
        <taxon>Thermoactinomycetaceae</taxon>
        <taxon>Marinithermofilum</taxon>
    </lineage>
</organism>
<name>A0A8J2VCQ6_9BACL</name>
<dbReference type="InterPro" id="IPR002197">
    <property type="entry name" value="HTH_Fis"/>
</dbReference>
<sequence>MGKNQQVLLKNWFSILDHLDEIFLFIGNDTEILHANSAYSRLIGVPRDKVIGRRLSDIEPKARIIEVLESERPVYHDYSYIESVGMDIVANIFLVYDEGEKVGAIGIFRPVSLFSADFSLPSAPAWCKNEKTAKGGDPFSRLVGESRELKNVIYIAKKVAQTDTTVLLRGETGVGKEVFAKAIHEASPFSDGPFIALNMASIPETLIESELFGYEAGAFTGAQKGGKPGLIELAEGGTLFLDEIGEISPMLQSKLLRVLQEREVIRVGGIKACPVRFRLIAATNRDLESMVENGKFRPDFYYRISVIPIHLPPLRERSSDVLLLAEQFNRQLEKRHGRQKAFSPRVLEMIKRYSWPGNVRELQSCIEYMYVLSEGQLLDVQHLPQHIWESVKGGQDAIGESGEESPASFPKREVFAKANLKEVVEQVEKEMIIKALRESRTKTEAIQRLGMSRKGFYMKLKKYQLTF</sequence>
<dbReference type="SMART" id="SM00382">
    <property type="entry name" value="AAA"/>
    <property type="match status" value="1"/>
</dbReference>
<dbReference type="PROSITE" id="PS00676">
    <property type="entry name" value="SIGMA54_INTERACT_2"/>
    <property type="match status" value="1"/>
</dbReference>
<dbReference type="CDD" id="cd00130">
    <property type="entry name" value="PAS"/>
    <property type="match status" value="1"/>
</dbReference>
<dbReference type="PROSITE" id="PS50112">
    <property type="entry name" value="PAS"/>
    <property type="match status" value="1"/>
</dbReference>
<dbReference type="InterPro" id="IPR025662">
    <property type="entry name" value="Sigma_54_int_dom_ATP-bd_1"/>
</dbReference>